<dbReference type="OMA" id="WEEATHC"/>
<evidence type="ECO:0000256" key="3">
    <source>
        <dbReference type="ARBA" id="ARBA00022723"/>
    </source>
</evidence>
<dbReference type="AlphaFoldDB" id="R7UW13"/>
<dbReference type="GO" id="GO:0005737">
    <property type="term" value="C:cytoplasm"/>
    <property type="evidence" value="ECO:0007669"/>
    <property type="project" value="TreeGrafter"/>
</dbReference>
<reference evidence="11" key="1">
    <citation type="submission" date="2012-12" db="EMBL/GenBank/DDBJ databases">
        <authorList>
            <person name="Hellsten U."/>
            <person name="Grimwood J."/>
            <person name="Chapman J.A."/>
            <person name="Shapiro H."/>
            <person name="Aerts A."/>
            <person name="Otillar R.P."/>
            <person name="Terry A.Y."/>
            <person name="Boore J.L."/>
            <person name="Simakov O."/>
            <person name="Marletaz F."/>
            <person name="Cho S.-J."/>
            <person name="Edsinger-Gonzales E."/>
            <person name="Havlak P."/>
            <person name="Kuo D.-H."/>
            <person name="Larsson T."/>
            <person name="Lv J."/>
            <person name="Arendt D."/>
            <person name="Savage R."/>
            <person name="Osoegawa K."/>
            <person name="de Jong P."/>
            <person name="Lindberg D.R."/>
            <person name="Seaver E.C."/>
            <person name="Weisblat D.A."/>
            <person name="Putnam N.H."/>
            <person name="Grigoriev I.V."/>
            <person name="Rokhsar D.S."/>
        </authorList>
    </citation>
    <scope>NUCLEOTIDE SEQUENCE</scope>
    <source>
        <strain evidence="11">I ESC-2004</strain>
    </source>
</reference>
<comment type="similarity">
    <text evidence="2">Belongs to the sulfatase family.</text>
</comment>
<dbReference type="Pfam" id="PF00884">
    <property type="entry name" value="Sulfatase"/>
    <property type="match status" value="1"/>
</dbReference>
<evidence type="ECO:0000256" key="4">
    <source>
        <dbReference type="ARBA" id="ARBA00022729"/>
    </source>
</evidence>
<feature type="chain" id="PRO_5008788409" description="Sulfatase N-terminal domain-containing protein" evidence="7">
    <location>
        <begin position="21"/>
        <end position="571"/>
    </location>
</feature>
<dbReference type="InterPro" id="IPR017850">
    <property type="entry name" value="Alkaline_phosphatase_core_sf"/>
</dbReference>
<dbReference type="HOGENOM" id="CLU_006332_9_0_1"/>
<evidence type="ECO:0000313" key="10">
    <source>
        <dbReference type="EnsemblMetazoa" id="CapteP174794"/>
    </source>
</evidence>
<dbReference type="CDD" id="cd16030">
    <property type="entry name" value="iduronate-2-sulfatase"/>
    <property type="match status" value="1"/>
</dbReference>
<keyword evidence="4 7" id="KW-0732">Signal</keyword>
<reference evidence="10" key="3">
    <citation type="submission" date="2015-06" db="UniProtKB">
        <authorList>
            <consortium name="EnsemblMetazoa"/>
        </authorList>
    </citation>
    <scope>IDENTIFICATION</scope>
</reference>
<dbReference type="OrthoDB" id="186522at2759"/>
<reference evidence="9 11" key="2">
    <citation type="journal article" date="2013" name="Nature">
        <title>Insights into bilaterian evolution from three spiralian genomes.</title>
        <authorList>
            <person name="Simakov O."/>
            <person name="Marletaz F."/>
            <person name="Cho S.J."/>
            <person name="Edsinger-Gonzales E."/>
            <person name="Havlak P."/>
            <person name="Hellsten U."/>
            <person name="Kuo D.H."/>
            <person name="Larsson T."/>
            <person name="Lv J."/>
            <person name="Arendt D."/>
            <person name="Savage R."/>
            <person name="Osoegawa K."/>
            <person name="de Jong P."/>
            <person name="Grimwood J."/>
            <person name="Chapman J.A."/>
            <person name="Shapiro H."/>
            <person name="Aerts A."/>
            <person name="Otillar R.P."/>
            <person name="Terry A.Y."/>
            <person name="Boore J.L."/>
            <person name="Grigoriev I.V."/>
            <person name="Lindberg D.R."/>
            <person name="Seaver E.C."/>
            <person name="Weisblat D.A."/>
            <person name="Putnam N.H."/>
            <person name="Rokhsar D.S."/>
        </authorList>
    </citation>
    <scope>NUCLEOTIDE SEQUENCE</scope>
    <source>
        <strain evidence="9 11">I ESC-2004</strain>
    </source>
</reference>
<gene>
    <name evidence="9" type="ORF">CAPTEDRAFT_174794</name>
</gene>
<dbReference type="EnsemblMetazoa" id="CapteT174794">
    <property type="protein sequence ID" value="CapteP174794"/>
    <property type="gene ID" value="CapteG174794"/>
</dbReference>
<dbReference type="InterPro" id="IPR000917">
    <property type="entry name" value="Sulfatase_N"/>
</dbReference>
<evidence type="ECO:0000256" key="1">
    <source>
        <dbReference type="ARBA" id="ARBA00001913"/>
    </source>
</evidence>
<comment type="cofactor">
    <cofactor evidence="1">
        <name>Ca(2+)</name>
        <dbReference type="ChEBI" id="CHEBI:29108"/>
    </cofactor>
</comment>
<dbReference type="GO" id="GO:0004423">
    <property type="term" value="F:iduronate-2-sulfatase activity"/>
    <property type="evidence" value="ECO:0007669"/>
    <property type="project" value="InterPro"/>
</dbReference>
<evidence type="ECO:0000256" key="5">
    <source>
        <dbReference type="ARBA" id="ARBA00022801"/>
    </source>
</evidence>
<evidence type="ECO:0000256" key="6">
    <source>
        <dbReference type="ARBA" id="ARBA00022837"/>
    </source>
</evidence>
<protein>
    <recommendedName>
        <fullName evidence="8">Sulfatase N-terminal domain-containing protein</fullName>
    </recommendedName>
</protein>
<feature type="signal peptide" evidence="7">
    <location>
        <begin position="1"/>
        <end position="20"/>
    </location>
</feature>
<dbReference type="SUPFAM" id="SSF53649">
    <property type="entry name" value="Alkaline phosphatase-like"/>
    <property type="match status" value="1"/>
</dbReference>
<evidence type="ECO:0000313" key="11">
    <source>
        <dbReference type="Proteomes" id="UP000014760"/>
    </source>
</evidence>
<dbReference type="InterPro" id="IPR035874">
    <property type="entry name" value="IDS"/>
</dbReference>
<keyword evidence="6" id="KW-0106">Calcium</keyword>
<keyword evidence="11" id="KW-1185">Reference proteome</keyword>
<dbReference type="STRING" id="283909.R7UW13"/>
<organism evidence="9">
    <name type="scientific">Capitella teleta</name>
    <name type="common">Polychaete worm</name>
    <dbReference type="NCBI Taxonomy" id="283909"/>
    <lineage>
        <taxon>Eukaryota</taxon>
        <taxon>Metazoa</taxon>
        <taxon>Spiralia</taxon>
        <taxon>Lophotrochozoa</taxon>
        <taxon>Annelida</taxon>
        <taxon>Polychaeta</taxon>
        <taxon>Sedentaria</taxon>
        <taxon>Scolecida</taxon>
        <taxon>Capitellidae</taxon>
        <taxon>Capitella</taxon>
    </lineage>
</organism>
<dbReference type="GO" id="GO:0046872">
    <property type="term" value="F:metal ion binding"/>
    <property type="evidence" value="ECO:0007669"/>
    <property type="project" value="UniProtKB-KW"/>
</dbReference>
<evidence type="ECO:0000259" key="8">
    <source>
        <dbReference type="Pfam" id="PF00884"/>
    </source>
</evidence>
<keyword evidence="5" id="KW-0378">Hydrolase</keyword>
<dbReference type="PANTHER" id="PTHR45953">
    <property type="entry name" value="IDURONATE 2-SULFATASE"/>
    <property type="match status" value="1"/>
</dbReference>
<sequence>MKSILIGWLALAGTFVLIYHWDDQGIPSPARDEVGESQPLRSLIEANASEHEADPHQETQDSQHVQEKLAVGDDPLQTWFERRSKKRPNVLFIVADDMRPDIKAQVHSQSPWIFPGMHTPNLDSLSDRGLLFRRAYCQQAWCNPSRSSFLTSRRPETTMVHNNSVFFRDVNPNLVTIPQYFRQNGYLTLGMGKVFHLMGLRGDHDDDFSWSMPMYRNGECFSEGWDTWKAVSKDDRHGLQLLDEVIADFAVETLEKVAPMSQKEDQPFFVAVGLKKPHLSFVFPDEYLKYYPEENITSPINPTSAEDLPDIAWFHSFEVRGRREYKKAAEKWSQKQPLEEWAIKELRRAYWATISYVDDLVGKIIGKLEELGVADDTIISFIGDHGFHLGEQSIVGKNTNFEVANNSPMILRVPGLTDKGLITDKLVEFVDLFPTLADLAGLPSVPQCPPGTRESQQTDLCTEGSSLVPLLRDQESSRWKDRVFYQYPHYVDYSWCMGFTVRTAKYRFTEWVSYDYKETGADWNKICGTELFDHEVDPNETKNLANDASLTKTIQELRSQLKGGWSEAVPS</sequence>
<proteinExistence type="inferred from homology"/>
<evidence type="ECO:0000256" key="7">
    <source>
        <dbReference type="SAM" id="SignalP"/>
    </source>
</evidence>
<dbReference type="EMBL" id="KB297234">
    <property type="protein sequence ID" value="ELU10818.1"/>
    <property type="molecule type" value="Genomic_DNA"/>
</dbReference>
<dbReference type="Gene3D" id="3.40.720.10">
    <property type="entry name" value="Alkaline Phosphatase, subunit A"/>
    <property type="match status" value="1"/>
</dbReference>
<keyword evidence="3" id="KW-0479">Metal-binding</keyword>
<dbReference type="PANTHER" id="PTHR45953:SF1">
    <property type="entry name" value="IDURONATE 2-SULFATASE"/>
    <property type="match status" value="1"/>
</dbReference>
<evidence type="ECO:0000256" key="2">
    <source>
        <dbReference type="ARBA" id="ARBA00008779"/>
    </source>
</evidence>
<feature type="domain" description="Sulfatase N-terminal" evidence="8">
    <location>
        <begin position="88"/>
        <end position="441"/>
    </location>
</feature>
<dbReference type="Proteomes" id="UP000014760">
    <property type="component" value="Unassembled WGS sequence"/>
</dbReference>
<evidence type="ECO:0000313" key="9">
    <source>
        <dbReference type="EMBL" id="ELU10818.1"/>
    </source>
</evidence>
<dbReference type="EMBL" id="AMQN01000919">
    <property type="status" value="NOT_ANNOTATED_CDS"/>
    <property type="molecule type" value="Genomic_DNA"/>
</dbReference>
<accession>R7UW13</accession>
<name>R7UW13_CAPTE</name>